<name>A0ABQ5DHR5_9ASTR</name>
<comment type="caution">
    <text evidence="1">The sequence shown here is derived from an EMBL/GenBank/DDBJ whole genome shotgun (WGS) entry which is preliminary data.</text>
</comment>
<sequence length="182" mass="20978">MDEDFYATAYPSVHDNLKLRTDEHVTLESPPSTTEPLLSLKNLDDTYNFGDQFINDKPTKDDQNKSNVEAETVFIIPDPSHQTDTSAPPVVLLLVINILLLNRPSTPVHATNSSQLQRYKINNPCIPPPYQHMLIEFRFGLLELLIWEKRMSIWSMPSDPDTRRLLIFPSKSLNLELRDLEY</sequence>
<reference evidence="1" key="1">
    <citation type="journal article" date="2022" name="Int. J. Mol. Sci.">
        <title>Draft Genome of Tanacetum Coccineum: Genomic Comparison of Closely Related Tanacetum-Family Plants.</title>
        <authorList>
            <person name="Yamashiro T."/>
            <person name="Shiraishi A."/>
            <person name="Nakayama K."/>
            <person name="Satake H."/>
        </authorList>
    </citation>
    <scope>NUCLEOTIDE SEQUENCE</scope>
</reference>
<keyword evidence="2" id="KW-1185">Reference proteome</keyword>
<reference evidence="1" key="2">
    <citation type="submission" date="2022-01" db="EMBL/GenBank/DDBJ databases">
        <authorList>
            <person name="Yamashiro T."/>
            <person name="Shiraishi A."/>
            <person name="Satake H."/>
            <person name="Nakayama K."/>
        </authorList>
    </citation>
    <scope>NUCLEOTIDE SEQUENCE</scope>
</reference>
<organism evidence="1 2">
    <name type="scientific">Tanacetum coccineum</name>
    <dbReference type="NCBI Taxonomy" id="301880"/>
    <lineage>
        <taxon>Eukaryota</taxon>
        <taxon>Viridiplantae</taxon>
        <taxon>Streptophyta</taxon>
        <taxon>Embryophyta</taxon>
        <taxon>Tracheophyta</taxon>
        <taxon>Spermatophyta</taxon>
        <taxon>Magnoliopsida</taxon>
        <taxon>eudicotyledons</taxon>
        <taxon>Gunneridae</taxon>
        <taxon>Pentapetalae</taxon>
        <taxon>asterids</taxon>
        <taxon>campanulids</taxon>
        <taxon>Asterales</taxon>
        <taxon>Asteraceae</taxon>
        <taxon>Asteroideae</taxon>
        <taxon>Anthemideae</taxon>
        <taxon>Anthemidinae</taxon>
        <taxon>Tanacetum</taxon>
    </lineage>
</organism>
<protein>
    <submittedName>
        <fullName evidence="1">Uncharacterized protein</fullName>
    </submittedName>
</protein>
<accession>A0ABQ5DHR5</accession>
<evidence type="ECO:0000313" key="2">
    <source>
        <dbReference type="Proteomes" id="UP001151760"/>
    </source>
</evidence>
<dbReference type="Proteomes" id="UP001151760">
    <property type="component" value="Unassembled WGS sequence"/>
</dbReference>
<evidence type="ECO:0000313" key="1">
    <source>
        <dbReference type="EMBL" id="GJT38539.1"/>
    </source>
</evidence>
<gene>
    <name evidence="1" type="ORF">Tco_0938404</name>
</gene>
<dbReference type="EMBL" id="BQNB010015311">
    <property type="protein sequence ID" value="GJT38539.1"/>
    <property type="molecule type" value="Genomic_DNA"/>
</dbReference>
<proteinExistence type="predicted"/>